<evidence type="ECO:0000256" key="6">
    <source>
        <dbReference type="ARBA" id="ARBA00022827"/>
    </source>
</evidence>
<accession>A0A6M9PRK0</accession>
<organism evidence="11 12">
    <name type="scientific">Polynucleobacter antarcticus</name>
    <dbReference type="NCBI Taxonomy" id="1743162"/>
    <lineage>
        <taxon>Bacteria</taxon>
        <taxon>Pseudomonadati</taxon>
        <taxon>Pseudomonadota</taxon>
        <taxon>Betaproteobacteria</taxon>
        <taxon>Burkholderiales</taxon>
        <taxon>Burkholderiaceae</taxon>
        <taxon>Polynucleobacter</taxon>
    </lineage>
</organism>
<dbReference type="Gene3D" id="3.40.50.80">
    <property type="entry name" value="Nucleotide-binding domain of ferredoxin-NADP reductase (FNR) module"/>
    <property type="match status" value="1"/>
</dbReference>
<dbReference type="AlphaFoldDB" id="A0A6M9PRK0"/>
<evidence type="ECO:0000256" key="9">
    <source>
        <dbReference type="ARBA" id="ARBA00047776"/>
    </source>
</evidence>
<dbReference type="Gene3D" id="2.40.30.10">
    <property type="entry name" value="Translation factors"/>
    <property type="match status" value="1"/>
</dbReference>
<dbReference type="GO" id="GO:0000166">
    <property type="term" value="F:nucleotide binding"/>
    <property type="evidence" value="ECO:0007669"/>
    <property type="project" value="UniProtKB-KW"/>
</dbReference>
<dbReference type="InterPro" id="IPR017938">
    <property type="entry name" value="Riboflavin_synthase-like_b-brl"/>
</dbReference>
<evidence type="ECO:0000256" key="4">
    <source>
        <dbReference type="ARBA" id="ARBA00022630"/>
    </source>
</evidence>
<proteinExistence type="inferred from homology"/>
<feature type="domain" description="FAD-binding FR-type" evidence="10">
    <location>
        <begin position="1"/>
        <end position="99"/>
    </location>
</feature>
<dbReference type="KEGG" id="pani:DCO16_03075"/>
<dbReference type="Proteomes" id="UP000500806">
    <property type="component" value="Chromosome"/>
</dbReference>
<evidence type="ECO:0000259" key="10">
    <source>
        <dbReference type="PROSITE" id="PS51384"/>
    </source>
</evidence>
<keyword evidence="12" id="KW-1185">Reference proteome</keyword>
<keyword evidence="4" id="KW-0285">Flavoprotein</keyword>
<dbReference type="RefSeq" id="WP_173942298.1">
    <property type="nucleotide sequence ID" value="NZ_CBCSCD010000003.1"/>
</dbReference>
<dbReference type="GO" id="GO:0004324">
    <property type="term" value="F:ferredoxin-NADP+ reductase activity"/>
    <property type="evidence" value="ECO:0007669"/>
    <property type="project" value="UniProtKB-EC"/>
</dbReference>
<dbReference type="SUPFAM" id="SSF52343">
    <property type="entry name" value="Ferredoxin reductase-like, C-terminal NADP-linked domain"/>
    <property type="match status" value="1"/>
</dbReference>
<evidence type="ECO:0000256" key="8">
    <source>
        <dbReference type="ARBA" id="ARBA00023002"/>
    </source>
</evidence>
<gene>
    <name evidence="11" type="ORF">DCO16_03075</name>
</gene>
<name>A0A6M9PRK0_9BURK</name>
<dbReference type="GO" id="GO:0034599">
    <property type="term" value="P:cellular response to oxidative stress"/>
    <property type="evidence" value="ECO:0007669"/>
    <property type="project" value="TreeGrafter"/>
</dbReference>
<dbReference type="InterPro" id="IPR017927">
    <property type="entry name" value="FAD-bd_FR_type"/>
</dbReference>
<evidence type="ECO:0000256" key="7">
    <source>
        <dbReference type="ARBA" id="ARBA00022857"/>
    </source>
</evidence>
<sequence>MFRETVTSVHHWSDRTFSFCTSRDPAFRFNAGEFVLVGIRHAGKPILRAYSIVSPPWSDELEFLSIKIADGELTSRLQYIKEGDEILIATKTTGTLRNAALIPGANLWLLATGTGLAPFMSLIRDLEILEAWSCIHVIHSVRDSTDLAYQDQLTTAFSTCTETKHLHSIIRPILHYQAIVTGAGDARITAQLASGALAIDCAKDRVMLCGNMAFNREVAAWCEQKGMTEGSLRKPGDFVLEKAFVDT</sequence>
<evidence type="ECO:0000256" key="1">
    <source>
        <dbReference type="ARBA" id="ARBA00001974"/>
    </source>
</evidence>
<dbReference type="InterPro" id="IPR051930">
    <property type="entry name" value="FNR_type-1"/>
</dbReference>
<dbReference type="Pfam" id="PF00175">
    <property type="entry name" value="NAD_binding_1"/>
    <property type="match status" value="1"/>
</dbReference>
<evidence type="ECO:0000256" key="3">
    <source>
        <dbReference type="ARBA" id="ARBA00013223"/>
    </source>
</evidence>
<evidence type="ECO:0000256" key="5">
    <source>
        <dbReference type="ARBA" id="ARBA00022741"/>
    </source>
</evidence>
<keyword evidence="5" id="KW-0547">Nucleotide-binding</keyword>
<dbReference type="EC" id="1.18.1.2" evidence="3"/>
<evidence type="ECO:0000313" key="11">
    <source>
        <dbReference type="EMBL" id="QKM62148.1"/>
    </source>
</evidence>
<dbReference type="SUPFAM" id="SSF63380">
    <property type="entry name" value="Riboflavin synthase domain-like"/>
    <property type="match status" value="1"/>
</dbReference>
<dbReference type="InterPro" id="IPR033892">
    <property type="entry name" value="FNR_bac"/>
</dbReference>
<dbReference type="Pfam" id="PF00970">
    <property type="entry name" value="FAD_binding_6"/>
    <property type="match status" value="1"/>
</dbReference>
<dbReference type="InterPro" id="IPR039261">
    <property type="entry name" value="FNR_nucleotide-bd"/>
</dbReference>
<dbReference type="PRINTS" id="PR00371">
    <property type="entry name" value="FPNCR"/>
</dbReference>
<dbReference type="CDD" id="cd06195">
    <property type="entry name" value="FNR1"/>
    <property type="match status" value="1"/>
</dbReference>
<comment type="catalytic activity">
    <reaction evidence="9">
        <text>2 reduced [2Fe-2S]-[ferredoxin] + NADP(+) + H(+) = 2 oxidized [2Fe-2S]-[ferredoxin] + NADPH</text>
        <dbReference type="Rhea" id="RHEA:20125"/>
        <dbReference type="Rhea" id="RHEA-COMP:10000"/>
        <dbReference type="Rhea" id="RHEA-COMP:10001"/>
        <dbReference type="ChEBI" id="CHEBI:15378"/>
        <dbReference type="ChEBI" id="CHEBI:33737"/>
        <dbReference type="ChEBI" id="CHEBI:33738"/>
        <dbReference type="ChEBI" id="CHEBI:57783"/>
        <dbReference type="ChEBI" id="CHEBI:58349"/>
        <dbReference type="EC" id="1.18.1.2"/>
    </reaction>
</comment>
<evidence type="ECO:0000313" key="12">
    <source>
        <dbReference type="Proteomes" id="UP000500806"/>
    </source>
</evidence>
<dbReference type="GO" id="GO:0042167">
    <property type="term" value="P:heme catabolic process"/>
    <property type="evidence" value="ECO:0007669"/>
    <property type="project" value="TreeGrafter"/>
</dbReference>
<dbReference type="InterPro" id="IPR001433">
    <property type="entry name" value="OxRdtase_FAD/NAD-bd"/>
</dbReference>
<dbReference type="PANTHER" id="PTHR47878:SF1">
    <property type="entry name" value="FLAVODOXIN_FERREDOXIN--NADP REDUCTASE"/>
    <property type="match status" value="1"/>
</dbReference>
<keyword evidence="8" id="KW-0560">Oxidoreductase</keyword>
<comment type="cofactor">
    <cofactor evidence="1">
        <name>FAD</name>
        <dbReference type="ChEBI" id="CHEBI:57692"/>
    </cofactor>
</comment>
<dbReference type="EMBL" id="CP028941">
    <property type="protein sequence ID" value="QKM62148.1"/>
    <property type="molecule type" value="Genomic_DNA"/>
</dbReference>
<dbReference type="PROSITE" id="PS51384">
    <property type="entry name" value="FAD_FR"/>
    <property type="match status" value="1"/>
</dbReference>
<keyword evidence="6" id="KW-0274">FAD</keyword>
<evidence type="ECO:0000256" key="2">
    <source>
        <dbReference type="ARBA" id="ARBA00008312"/>
    </source>
</evidence>
<dbReference type="PANTHER" id="PTHR47878">
    <property type="entry name" value="OXIDOREDUCTASE FAD/NAD(P)-BINDING DOMAIN PROTEIN"/>
    <property type="match status" value="1"/>
</dbReference>
<dbReference type="InterPro" id="IPR008333">
    <property type="entry name" value="Cbr1-like_FAD-bd_dom"/>
</dbReference>
<comment type="similarity">
    <text evidence="2">Belongs to the ferredoxin--NADP reductase type 1 family.</text>
</comment>
<protein>
    <recommendedName>
        <fullName evidence="3">ferredoxin--NADP(+) reductase</fullName>
        <ecNumber evidence="3">1.18.1.2</ecNumber>
    </recommendedName>
</protein>
<reference evidence="11 12" key="1">
    <citation type="submission" date="2018-04" db="EMBL/GenBank/DDBJ databases">
        <title>Polynucleobacter sp. LimPoW16 genome.</title>
        <authorList>
            <person name="Hahn M.W."/>
        </authorList>
    </citation>
    <scope>NUCLEOTIDE SEQUENCE [LARGE SCALE GENOMIC DNA]</scope>
    <source>
        <strain evidence="11 12">LimPoW16</strain>
    </source>
</reference>
<keyword evidence="7" id="KW-0521">NADP</keyword>
<dbReference type="InterPro" id="IPR001709">
    <property type="entry name" value="Flavoprot_Pyr_Nucl_cyt_Rdtase"/>
</dbReference>